<feature type="transmembrane region" description="Helical" evidence="1">
    <location>
        <begin position="268"/>
        <end position="291"/>
    </location>
</feature>
<accession>A0A8X6QNQ4</accession>
<proteinExistence type="predicted"/>
<protein>
    <recommendedName>
        <fullName evidence="4">Gustatory receptor</fullName>
    </recommendedName>
</protein>
<keyword evidence="3" id="KW-1185">Reference proteome</keyword>
<comment type="caution">
    <text evidence="2">The sequence shown here is derived from an EMBL/GenBank/DDBJ whole genome shotgun (WGS) entry which is preliminary data.</text>
</comment>
<evidence type="ECO:0000313" key="3">
    <source>
        <dbReference type="Proteomes" id="UP000887013"/>
    </source>
</evidence>
<dbReference type="Proteomes" id="UP000887013">
    <property type="component" value="Unassembled WGS sequence"/>
</dbReference>
<dbReference type="EMBL" id="BMAW01083880">
    <property type="protein sequence ID" value="GFU36034.1"/>
    <property type="molecule type" value="Genomic_DNA"/>
</dbReference>
<feature type="transmembrane region" description="Helical" evidence="1">
    <location>
        <begin position="135"/>
        <end position="155"/>
    </location>
</feature>
<name>A0A8X6QNQ4_NEPPI</name>
<feature type="transmembrane region" description="Helical" evidence="1">
    <location>
        <begin position="55"/>
        <end position="72"/>
    </location>
</feature>
<keyword evidence="1" id="KW-0812">Transmembrane</keyword>
<organism evidence="2 3">
    <name type="scientific">Nephila pilipes</name>
    <name type="common">Giant wood spider</name>
    <name type="synonym">Nephila maculata</name>
    <dbReference type="NCBI Taxonomy" id="299642"/>
    <lineage>
        <taxon>Eukaryota</taxon>
        <taxon>Metazoa</taxon>
        <taxon>Ecdysozoa</taxon>
        <taxon>Arthropoda</taxon>
        <taxon>Chelicerata</taxon>
        <taxon>Arachnida</taxon>
        <taxon>Araneae</taxon>
        <taxon>Araneomorphae</taxon>
        <taxon>Entelegynae</taxon>
        <taxon>Araneoidea</taxon>
        <taxon>Nephilidae</taxon>
        <taxon>Nephila</taxon>
    </lineage>
</organism>
<dbReference type="OrthoDB" id="6427482at2759"/>
<evidence type="ECO:0000256" key="1">
    <source>
        <dbReference type="SAM" id="Phobius"/>
    </source>
</evidence>
<dbReference type="AlphaFoldDB" id="A0A8X6QNQ4"/>
<keyword evidence="1" id="KW-0472">Membrane</keyword>
<evidence type="ECO:0000313" key="2">
    <source>
        <dbReference type="EMBL" id="GFU36034.1"/>
    </source>
</evidence>
<feature type="transmembrane region" description="Helical" evidence="1">
    <location>
        <begin position="175"/>
        <end position="193"/>
    </location>
</feature>
<feature type="transmembrane region" description="Helical" evidence="1">
    <location>
        <begin position="235"/>
        <end position="256"/>
    </location>
</feature>
<evidence type="ECO:0008006" key="4">
    <source>
        <dbReference type="Google" id="ProtNLM"/>
    </source>
</evidence>
<feature type="transmembrane region" description="Helical" evidence="1">
    <location>
        <begin position="84"/>
        <end position="104"/>
    </location>
</feature>
<keyword evidence="1" id="KW-1133">Transmembrane helix</keyword>
<gene>
    <name evidence="2" type="primary">AVEN_65590_1</name>
    <name evidence="2" type="ORF">NPIL_306961</name>
</gene>
<reference evidence="2" key="1">
    <citation type="submission" date="2020-08" db="EMBL/GenBank/DDBJ databases">
        <title>Multicomponent nature underlies the extraordinary mechanical properties of spider dragline silk.</title>
        <authorList>
            <person name="Kono N."/>
            <person name="Nakamura H."/>
            <person name="Mori M."/>
            <person name="Yoshida Y."/>
            <person name="Ohtoshi R."/>
            <person name="Malay A.D."/>
            <person name="Moran D.A.P."/>
            <person name="Tomita M."/>
            <person name="Numata K."/>
            <person name="Arakawa K."/>
        </authorList>
    </citation>
    <scope>NUCLEOTIDE SEQUENCE</scope>
</reference>
<feature type="transmembrane region" description="Helical" evidence="1">
    <location>
        <begin position="347"/>
        <end position="367"/>
    </location>
</feature>
<sequence length="377" mass="43736">MIKTTNVITNEEALTAALRKHCGKLWTVLDLTGISVFNEKARGGFMHFLYMIRKLFFPIFLHCNLLYLWYNIIERCYSKGEIDYADMIDVVVPPFSNILWWMVYTRRFAFKKFFNHIATTMSVTVVSQTRSMAHAINATLFLTLVYPSIMVMMMMLQKTKYKVSLGQFFRLVQEIIFPSIVGIMYTAICYLLLRNLQTFKNRFDKDLSFSSMITFTNLKKNYLDIVKGVEMFEDLFSAPVFIIVVESFCLVSIIIMDMMHRENWLSELWLEALFYLIFIFGTLGILTVYAGNIPLEMSRIKSVLLEKMSEQSNKDGLLCLEKQILYLMKKDAIVLTACNVFDFDRAFLLKALISVIAHAVIIYQLGLSISHSGKRNL</sequence>